<dbReference type="OMA" id="YEALANP"/>
<protein>
    <submittedName>
        <fullName evidence="3">PITH domain protein</fullName>
    </submittedName>
</protein>
<dbReference type="GO" id="GO:0005737">
    <property type="term" value="C:cytoplasm"/>
    <property type="evidence" value="ECO:0007669"/>
    <property type="project" value="UniProtKB-ARBA"/>
</dbReference>
<reference evidence="3" key="1">
    <citation type="submission" date="2013-12" db="EMBL/GenBank/DDBJ databases">
        <authorList>
            <person name="Omoto C.K."/>
            <person name="Sibley D."/>
            <person name="Venepally P."/>
            <person name="Hadjithomas M."/>
            <person name="Karamycheva S."/>
            <person name="Brunk B."/>
            <person name="Roos D."/>
            <person name="Caler E."/>
            <person name="Lorenzi H."/>
        </authorList>
    </citation>
    <scope>NUCLEOTIDE SEQUENCE</scope>
</reference>
<keyword evidence="4" id="KW-1185">Reference proteome</keyword>
<dbReference type="PANTHER" id="PTHR12175">
    <property type="entry name" value="AD039 HT014 THIOREDOXIN FAMILY TRP26"/>
    <property type="match status" value="1"/>
</dbReference>
<dbReference type="RefSeq" id="XP_011128649.1">
    <property type="nucleotide sequence ID" value="XM_011130347.1"/>
</dbReference>
<comment type="caution">
    <text evidence="3">The sequence shown here is derived from an EMBL/GenBank/DDBJ whole genome shotgun (WGS) entry which is preliminary data.</text>
</comment>
<dbReference type="InterPro" id="IPR008979">
    <property type="entry name" value="Galactose-bd-like_sf"/>
</dbReference>
<dbReference type="SUPFAM" id="SSF49785">
    <property type="entry name" value="Galactose-binding domain-like"/>
    <property type="match status" value="1"/>
</dbReference>
<dbReference type="OrthoDB" id="2635at2759"/>
<accession>A0A023BD55</accession>
<feature type="domain" description="PITH" evidence="2">
    <location>
        <begin position="1"/>
        <end position="148"/>
    </location>
</feature>
<comment type="similarity">
    <text evidence="1">Belongs to the PITHD1 family.</text>
</comment>
<dbReference type="EMBL" id="AFNH02000052">
    <property type="protein sequence ID" value="EZG87444.1"/>
    <property type="molecule type" value="Genomic_DNA"/>
</dbReference>
<evidence type="ECO:0000259" key="2">
    <source>
        <dbReference type="PROSITE" id="PS51532"/>
    </source>
</evidence>
<dbReference type="InterPro" id="IPR045099">
    <property type="entry name" value="PITH1-like"/>
</dbReference>
<dbReference type="Gene3D" id="2.60.120.470">
    <property type="entry name" value="PITH domain"/>
    <property type="match status" value="1"/>
</dbReference>
<dbReference type="GeneID" id="22910512"/>
<evidence type="ECO:0000256" key="1">
    <source>
        <dbReference type="ARBA" id="ARBA00025788"/>
    </source>
</evidence>
<dbReference type="InterPro" id="IPR037047">
    <property type="entry name" value="PITH_dom_sf"/>
</dbReference>
<organism evidence="3 4">
    <name type="scientific">Gregarina niphandrodes</name>
    <name type="common">Septate eugregarine</name>
    <dbReference type="NCBI Taxonomy" id="110365"/>
    <lineage>
        <taxon>Eukaryota</taxon>
        <taxon>Sar</taxon>
        <taxon>Alveolata</taxon>
        <taxon>Apicomplexa</taxon>
        <taxon>Conoidasida</taxon>
        <taxon>Gregarinasina</taxon>
        <taxon>Eugregarinorida</taxon>
        <taxon>Gregarinidae</taxon>
        <taxon>Gregarina</taxon>
    </lineage>
</organism>
<dbReference type="PROSITE" id="PS51532">
    <property type="entry name" value="PITH"/>
    <property type="match status" value="1"/>
</dbReference>
<gene>
    <name evidence="3" type="ORF">GNI_006820</name>
</gene>
<dbReference type="VEuPathDB" id="CryptoDB:GNI_006820"/>
<dbReference type="Pfam" id="PF06201">
    <property type="entry name" value="PITH"/>
    <property type="match status" value="1"/>
</dbReference>
<dbReference type="AlphaFoldDB" id="A0A023BD55"/>
<dbReference type="eggNOG" id="KOG1730">
    <property type="taxonomic scope" value="Eukaryota"/>
</dbReference>
<dbReference type="PANTHER" id="PTHR12175:SF1">
    <property type="entry name" value="PITH DOMAIN-CONTAINING PROTEIN 1"/>
    <property type="match status" value="1"/>
</dbReference>
<sequence>MRDHSERFNTENVVVSFDADDDDCHEGSNASEVLLSVHFTNPVKLHSIVVLCTDDNSVPDSMRLFSEQPHLDLSTADDTKPLQELTVAYDPCGVLEHPVKLTRFNDITSLQIHFVKKTPHISLRYIGIKGEATKHQRRAVATVYESKPNIADHQVDNVNLGRMGL</sequence>
<name>A0A023BD55_GRENI</name>
<dbReference type="InterPro" id="IPR010400">
    <property type="entry name" value="PITH_dom"/>
</dbReference>
<proteinExistence type="inferred from homology"/>
<dbReference type="Proteomes" id="UP000019763">
    <property type="component" value="Unassembled WGS sequence"/>
</dbReference>
<evidence type="ECO:0000313" key="3">
    <source>
        <dbReference type="EMBL" id="EZG87444.1"/>
    </source>
</evidence>
<evidence type="ECO:0000313" key="4">
    <source>
        <dbReference type="Proteomes" id="UP000019763"/>
    </source>
</evidence>